<dbReference type="PANTHER" id="PTHR10192">
    <property type="entry name" value="MOLYBDOPTERIN BIOSYNTHESIS PROTEIN"/>
    <property type="match status" value="1"/>
</dbReference>
<evidence type="ECO:0000256" key="7">
    <source>
        <dbReference type="ARBA" id="ARBA00023150"/>
    </source>
</evidence>
<comment type="caution">
    <text evidence="12">The sequence shown here is derived from an EMBL/GenBank/DDBJ whole genome shotgun (WGS) entry which is preliminary data.</text>
</comment>
<keyword evidence="9" id="KW-0808">Transferase</keyword>
<dbReference type="Pfam" id="PF00994">
    <property type="entry name" value="MoCF_biosynth"/>
    <property type="match status" value="1"/>
</dbReference>
<dbReference type="SUPFAM" id="SSF63867">
    <property type="entry name" value="MoeA C-terminal domain-like"/>
    <property type="match status" value="1"/>
</dbReference>
<dbReference type="InterPro" id="IPR005110">
    <property type="entry name" value="MoeA_linker/N"/>
</dbReference>
<sequence length="409" mass="44091">MKLLKVDTIASARDKTVNILQNKLLKTECRKLLESQGYILASDIISREPVPAFHRSAVDGYAVISGDTAGSSENLPVFLECVDEIDMGSPALKEIHPGECVYVPTGGMIPPGADAVVMVEYCEAFDSSHVAVYSPVSYGKNVVLAGEDIEQGEIVIKKGTKIRPQEIGAMASLGITEAVVFKPWEITIISTGDELVPPHTTPAPGEIRDINSYSLCAQAQKHGLTVLNTVVQKDDEQKLKEAVIQAMQVSDVVIISGGSSQGKKDATNDIIDEVASEGSFIHGLALKPGKPTIAGYDENSRTLLAGLPGHPVAAMLVFELLVIWVWKHLTDQPADSSLFARITSNLAGAPGKMTCQLVKLIRQENEIHAEPVFGKSGLITTMTRADGYILIDENKEGLKKDEIVEVFYI</sequence>
<dbReference type="CDD" id="cd00887">
    <property type="entry name" value="MoeA"/>
    <property type="match status" value="1"/>
</dbReference>
<protein>
    <recommendedName>
        <fullName evidence="5 9">Molybdopterin molybdenumtransferase</fullName>
        <ecNumber evidence="4 9">2.10.1.1</ecNumber>
    </recommendedName>
</protein>
<dbReference type="OrthoDB" id="9804758at2"/>
<dbReference type="PANTHER" id="PTHR10192:SF5">
    <property type="entry name" value="GEPHYRIN"/>
    <property type="match status" value="1"/>
</dbReference>
<evidence type="ECO:0000256" key="1">
    <source>
        <dbReference type="ARBA" id="ARBA00002901"/>
    </source>
</evidence>
<dbReference type="AlphaFoldDB" id="A0A3E2N3W9"/>
<dbReference type="Gene3D" id="3.90.105.10">
    <property type="entry name" value="Molybdopterin biosynthesis moea protein, domain 2"/>
    <property type="match status" value="1"/>
</dbReference>
<comment type="catalytic activity">
    <reaction evidence="8">
        <text>adenylyl-molybdopterin + molybdate = Mo-molybdopterin + AMP + H(+)</text>
        <dbReference type="Rhea" id="RHEA:35047"/>
        <dbReference type="ChEBI" id="CHEBI:15378"/>
        <dbReference type="ChEBI" id="CHEBI:36264"/>
        <dbReference type="ChEBI" id="CHEBI:62727"/>
        <dbReference type="ChEBI" id="CHEBI:71302"/>
        <dbReference type="ChEBI" id="CHEBI:456215"/>
        <dbReference type="EC" id="2.10.1.1"/>
    </reaction>
</comment>
<dbReference type="GO" id="GO:0046872">
    <property type="term" value="F:metal ion binding"/>
    <property type="evidence" value="ECO:0007669"/>
    <property type="project" value="UniProtKB-UniRule"/>
</dbReference>
<comment type="function">
    <text evidence="1 9">Catalyzes the insertion of molybdate into adenylated molybdopterin with the concomitant release of AMP.</text>
</comment>
<dbReference type="Gene3D" id="2.170.190.11">
    <property type="entry name" value="Molybdopterin biosynthesis moea protein, domain 3"/>
    <property type="match status" value="1"/>
</dbReference>
<comment type="pathway">
    <text evidence="2 9">Cofactor biosynthesis; molybdopterin biosynthesis.</text>
</comment>
<keyword evidence="7 9" id="KW-0501">Molybdenum cofactor biosynthesis</keyword>
<dbReference type="Pfam" id="PF03454">
    <property type="entry name" value="MoeA_C"/>
    <property type="match status" value="1"/>
</dbReference>
<organism evidence="12 13">
    <name type="scientific">Lacrimispora amygdalina</name>
    <dbReference type="NCBI Taxonomy" id="253257"/>
    <lineage>
        <taxon>Bacteria</taxon>
        <taxon>Bacillati</taxon>
        <taxon>Bacillota</taxon>
        <taxon>Clostridia</taxon>
        <taxon>Lachnospirales</taxon>
        <taxon>Lachnospiraceae</taxon>
        <taxon>Lacrimispora</taxon>
    </lineage>
</organism>
<evidence type="ECO:0000313" key="14">
    <source>
        <dbReference type="Proteomes" id="UP001419084"/>
    </source>
</evidence>
<dbReference type="RefSeq" id="WP_117420128.1">
    <property type="nucleotide sequence ID" value="NZ_BRPJ01000010.1"/>
</dbReference>
<dbReference type="InterPro" id="IPR005111">
    <property type="entry name" value="MoeA_C_domain_IV"/>
</dbReference>
<evidence type="ECO:0000256" key="2">
    <source>
        <dbReference type="ARBA" id="ARBA00005046"/>
    </source>
</evidence>
<dbReference type="InterPro" id="IPR036135">
    <property type="entry name" value="MoeA_linker/N_sf"/>
</dbReference>
<evidence type="ECO:0000256" key="9">
    <source>
        <dbReference type="RuleBase" id="RU365090"/>
    </source>
</evidence>
<feature type="domain" description="MoaB/Mog" evidence="10">
    <location>
        <begin position="187"/>
        <end position="328"/>
    </location>
</feature>
<evidence type="ECO:0000256" key="5">
    <source>
        <dbReference type="ARBA" id="ARBA00021108"/>
    </source>
</evidence>
<dbReference type="InterPro" id="IPR038987">
    <property type="entry name" value="MoeA-like"/>
</dbReference>
<keyword evidence="6 9" id="KW-0500">Molybdenum</keyword>
<keyword evidence="14" id="KW-1185">Reference proteome</keyword>
<dbReference type="GO" id="GO:0006777">
    <property type="term" value="P:Mo-molybdopterin cofactor biosynthetic process"/>
    <property type="evidence" value="ECO:0007669"/>
    <property type="project" value="UniProtKB-UniRule"/>
</dbReference>
<dbReference type="Proteomes" id="UP001419084">
    <property type="component" value="Unassembled WGS sequence"/>
</dbReference>
<dbReference type="EMBL" id="BRPJ01000010">
    <property type="protein sequence ID" value="GLB28794.1"/>
    <property type="molecule type" value="Genomic_DNA"/>
</dbReference>
<dbReference type="SUPFAM" id="SSF63882">
    <property type="entry name" value="MoeA N-terminal region -like"/>
    <property type="match status" value="1"/>
</dbReference>
<gene>
    <name evidence="11" type="primary">bisB</name>
    <name evidence="12" type="ORF">DS742_27670</name>
    <name evidence="11" type="ORF">LAD12857_07170</name>
</gene>
<evidence type="ECO:0000313" key="12">
    <source>
        <dbReference type="EMBL" id="RFZ75665.1"/>
    </source>
</evidence>
<keyword evidence="9" id="KW-0460">Magnesium</keyword>
<dbReference type="EMBL" id="QOHO01000126">
    <property type="protein sequence ID" value="RFZ75665.1"/>
    <property type="molecule type" value="Genomic_DNA"/>
</dbReference>
<evidence type="ECO:0000256" key="3">
    <source>
        <dbReference type="ARBA" id="ARBA00010763"/>
    </source>
</evidence>
<dbReference type="InterPro" id="IPR036425">
    <property type="entry name" value="MoaB/Mog-like_dom_sf"/>
</dbReference>
<evidence type="ECO:0000256" key="6">
    <source>
        <dbReference type="ARBA" id="ARBA00022505"/>
    </source>
</evidence>
<accession>A0A3E2N3W9</accession>
<dbReference type="NCBIfam" id="TIGR00177">
    <property type="entry name" value="molyb_syn"/>
    <property type="match status" value="1"/>
</dbReference>
<dbReference type="UniPathway" id="UPA00344"/>
<evidence type="ECO:0000313" key="13">
    <source>
        <dbReference type="Proteomes" id="UP000260680"/>
    </source>
</evidence>
<dbReference type="Proteomes" id="UP000260680">
    <property type="component" value="Unassembled WGS sequence"/>
</dbReference>
<keyword evidence="9" id="KW-0479">Metal-binding</keyword>
<evidence type="ECO:0000256" key="4">
    <source>
        <dbReference type="ARBA" id="ARBA00013269"/>
    </source>
</evidence>
<dbReference type="GO" id="GO:0061599">
    <property type="term" value="F:molybdopterin molybdotransferase activity"/>
    <property type="evidence" value="ECO:0007669"/>
    <property type="project" value="UniProtKB-UniRule"/>
</dbReference>
<name>A0A3E2N3W9_9FIRM</name>
<comment type="similarity">
    <text evidence="3 9">Belongs to the MoeA family.</text>
</comment>
<reference evidence="11 14" key="2">
    <citation type="journal article" date="2024" name="Int. J. Syst. Evol. Microbiol.">
        <title>Lacrimispora brassicae sp. nov. isolated from fermented cabbage, and proposal of Clostridium indicum Gundawar et al. 2019 and Clostridium methoxybenzovorans Mechichi et al. 1999 as heterotypic synonyms of Lacrimispora amygdalina (Parshina et al. 2003) Haas and Blanchard 2020 and Lacrimispora indolis (McClung and McCoy 1957) Haas and Blanchard 2020, respectively.</title>
        <authorList>
            <person name="Kobayashi H."/>
            <person name="Tanizawa Y."/>
            <person name="Sakamoto M."/>
            <person name="Ohkuma M."/>
            <person name="Tohno M."/>
        </authorList>
    </citation>
    <scope>NUCLEOTIDE SEQUENCE [LARGE SCALE GENOMIC DNA]</scope>
    <source>
        <strain evidence="11 14">DSM 12857</strain>
    </source>
</reference>
<dbReference type="EC" id="2.10.1.1" evidence="4 9"/>
<dbReference type="SMART" id="SM00852">
    <property type="entry name" value="MoCF_biosynth"/>
    <property type="match status" value="1"/>
</dbReference>
<dbReference type="Pfam" id="PF03453">
    <property type="entry name" value="MoeA_N"/>
    <property type="match status" value="1"/>
</dbReference>
<evidence type="ECO:0000256" key="8">
    <source>
        <dbReference type="ARBA" id="ARBA00047317"/>
    </source>
</evidence>
<dbReference type="NCBIfam" id="NF045515">
    <property type="entry name" value="Glp_gephyrin"/>
    <property type="match status" value="1"/>
</dbReference>
<proteinExistence type="inferred from homology"/>
<dbReference type="InterPro" id="IPR036688">
    <property type="entry name" value="MoeA_C_domain_IV_sf"/>
</dbReference>
<evidence type="ECO:0000259" key="10">
    <source>
        <dbReference type="SMART" id="SM00852"/>
    </source>
</evidence>
<dbReference type="GO" id="GO:0005829">
    <property type="term" value="C:cytosol"/>
    <property type="evidence" value="ECO:0007669"/>
    <property type="project" value="TreeGrafter"/>
</dbReference>
<reference evidence="12 13" key="1">
    <citation type="submission" date="2018-07" db="EMBL/GenBank/DDBJ databases">
        <title>New species, Clostridium PI-S10-A1B.</title>
        <authorList>
            <person name="Krishna G."/>
            <person name="Summeta K."/>
            <person name="Shikha S."/>
            <person name="Prabhu P.B."/>
            <person name="Suresh K."/>
        </authorList>
    </citation>
    <scope>NUCLEOTIDE SEQUENCE [LARGE SCALE GENOMIC DNA]</scope>
    <source>
        <strain evidence="12 13">PI-S10-A1B</strain>
    </source>
</reference>
<dbReference type="Gene3D" id="3.40.980.10">
    <property type="entry name" value="MoaB/Mog-like domain"/>
    <property type="match status" value="1"/>
</dbReference>
<dbReference type="SUPFAM" id="SSF53218">
    <property type="entry name" value="Molybdenum cofactor biosynthesis proteins"/>
    <property type="match status" value="1"/>
</dbReference>
<dbReference type="Gene3D" id="2.40.340.10">
    <property type="entry name" value="MoeA, C-terminal, domain IV"/>
    <property type="match status" value="1"/>
</dbReference>
<comment type="cofactor">
    <cofactor evidence="9">
        <name>Mg(2+)</name>
        <dbReference type="ChEBI" id="CHEBI:18420"/>
    </cofactor>
</comment>
<dbReference type="InterPro" id="IPR001453">
    <property type="entry name" value="MoaB/Mog_dom"/>
</dbReference>
<evidence type="ECO:0000313" key="11">
    <source>
        <dbReference type="EMBL" id="GLB28794.1"/>
    </source>
</evidence>